<dbReference type="PANTHER" id="PTHR46825">
    <property type="entry name" value="D-ALANYL-D-ALANINE-CARBOXYPEPTIDASE/ENDOPEPTIDASE AMPH"/>
    <property type="match status" value="1"/>
</dbReference>
<evidence type="ECO:0000313" key="3">
    <source>
        <dbReference type="EMBL" id="QEU70758.1"/>
    </source>
</evidence>
<dbReference type="EMBL" id="CP023702">
    <property type="protein sequence ID" value="QEU70758.1"/>
    <property type="molecule type" value="Genomic_DNA"/>
</dbReference>
<accession>A0A5J6F342</accession>
<dbReference type="OrthoDB" id="5177574at2"/>
<dbReference type="AlphaFoldDB" id="A0A5J6F342"/>
<dbReference type="Pfam" id="PF00144">
    <property type="entry name" value="Beta-lactamase"/>
    <property type="match status" value="1"/>
</dbReference>
<dbReference type="Gene3D" id="3.40.710.10">
    <property type="entry name" value="DD-peptidase/beta-lactamase superfamily"/>
    <property type="match status" value="1"/>
</dbReference>
<dbReference type="InterPro" id="IPR050491">
    <property type="entry name" value="AmpC-like"/>
</dbReference>
<dbReference type="Proteomes" id="UP000326178">
    <property type="component" value="Chromosome"/>
</dbReference>
<keyword evidence="4" id="KW-1185">Reference proteome</keyword>
<dbReference type="GO" id="GO:0016787">
    <property type="term" value="F:hydrolase activity"/>
    <property type="evidence" value="ECO:0007669"/>
    <property type="project" value="UniProtKB-KW"/>
</dbReference>
<dbReference type="RefSeq" id="WP_150486122.1">
    <property type="nucleotide sequence ID" value="NZ_BMUV01000011.1"/>
</dbReference>
<dbReference type="KEGG" id="snk:CP967_01220"/>
<feature type="signal peptide" evidence="1">
    <location>
        <begin position="1"/>
        <end position="28"/>
    </location>
</feature>
<dbReference type="InterPro" id="IPR001466">
    <property type="entry name" value="Beta-lactam-related"/>
</dbReference>
<evidence type="ECO:0000256" key="1">
    <source>
        <dbReference type="SAM" id="SignalP"/>
    </source>
</evidence>
<dbReference type="InterPro" id="IPR012338">
    <property type="entry name" value="Beta-lactam/transpept-like"/>
</dbReference>
<sequence>MKAIQKTSRVRLAPAVLLAAALASTALAPGAAAAPRPASADAEASAGGRLTSRQLQRETARVLAEGGFVGITVQVRDGARTVRARAGEAELHTGRPVPRGAEFRIGSVTKAFVATVVLQLVAEGRLSLDDTVERRLPGVVSGNGNNGSLITVRNLLQHTSGIHNYGPEEDTGNTAADFERTRFDHWDPEQLVAGAMRHRPDFPPAPAGAPEPDWNYSNTGYVLAGMIIEKVTGRPWAEEVRDRIIRPLGLTGTYAPGDDPYLKPPHAHTYHLFPGSVTRTDTTARNVSQVDAAAALVSTERDVDRFFTALLGGRLLPPAQLAEMRRTVSVSENFHVGFPGLRYGLGLMQQPLTCGGDTWGHGGDLEGFTVRTGFTVDGRRSVVVAANGTGGGEQLLAAERAVRGLVDRILCAGTA</sequence>
<dbReference type="SUPFAM" id="SSF56601">
    <property type="entry name" value="beta-lactamase/transpeptidase-like"/>
    <property type="match status" value="1"/>
</dbReference>
<protein>
    <submittedName>
        <fullName evidence="3">Class A beta-lactamase-related serine hydrolase</fullName>
    </submittedName>
</protein>
<organism evidence="3 4">
    <name type="scientific">Streptomyces nitrosporeus</name>
    <dbReference type="NCBI Taxonomy" id="28894"/>
    <lineage>
        <taxon>Bacteria</taxon>
        <taxon>Bacillati</taxon>
        <taxon>Actinomycetota</taxon>
        <taxon>Actinomycetes</taxon>
        <taxon>Kitasatosporales</taxon>
        <taxon>Streptomycetaceae</taxon>
        <taxon>Streptomyces</taxon>
    </lineage>
</organism>
<gene>
    <name evidence="3" type="ORF">CP967_01220</name>
</gene>
<feature type="domain" description="Beta-lactamase-related" evidence="2">
    <location>
        <begin position="60"/>
        <end position="401"/>
    </location>
</feature>
<dbReference type="PANTHER" id="PTHR46825:SF7">
    <property type="entry name" value="D-ALANYL-D-ALANINE CARBOXYPEPTIDASE"/>
    <property type="match status" value="1"/>
</dbReference>
<name>A0A5J6F342_9ACTN</name>
<reference evidence="3 4" key="1">
    <citation type="submission" date="2017-09" db="EMBL/GenBank/DDBJ databases">
        <authorList>
            <person name="Lee N."/>
            <person name="Cho B.-K."/>
        </authorList>
    </citation>
    <scope>NUCLEOTIDE SEQUENCE [LARGE SCALE GENOMIC DNA]</scope>
    <source>
        <strain evidence="3 4">ATCC 12769</strain>
    </source>
</reference>
<keyword evidence="1" id="KW-0732">Signal</keyword>
<evidence type="ECO:0000259" key="2">
    <source>
        <dbReference type="Pfam" id="PF00144"/>
    </source>
</evidence>
<feature type="chain" id="PRO_5039654709" evidence="1">
    <location>
        <begin position="29"/>
        <end position="415"/>
    </location>
</feature>
<keyword evidence="3" id="KW-0378">Hydrolase</keyword>
<proteinExistence type="predicted"/>
<evidence type="ECO:0000313" key="4">
    <source>
        <dbReference type="Proteomes" id="UP000326178"/>
    </source>
</evidence>